<reference evidence="2" key="1">
    <citation type="submission" date="2019-03" db="EMBL/GenBank/DDBJ databases">
        <title>WGS assembly of Setaria viridis.</title>
        <authorList>
            <person name="Huang P."/>
            <person name="Jenkins J."/>
            <person name="Grimwood J."/>
            <person name="Barry K."/>
            <person name="Healey A."/>
            <person name="Mamidi S."/>
            <person name="Sreedasyam A."/>
            <person name="Shu S."/>
            <person name="Feldman M."/>
            <person name="Wu J."/>
            <person name="Yu Y."/>
            <person name="Chen C."/>
            <person name="Johnson J."/>
            <person name="Rokhsar D."/>
            <person name="Baxter I."/>
            <person name="Schmutz J."/>
            <person name="Brutnell T."/>
            <person name="Kellogg E."/>
        </authorList>
    </citation>
    <scope>NUCLEOTIDE SEQUENCE [LARGE SCALE GENOMIC DNA]</scope>
</reference>
<feature type="compositionally biased region" description="Low complexity" evidence="1">
    <location>
        <begin position="79"/>
        <end position="89"/>
    </location>
</feature>
<organism evidence="2 3">
    <name type="scientific">Setaria viridis</name>
    <name type="common">Green bristlegrass</name>
    <name type="synonym">Setaria italica subsp. viridis</name>
    <dbReference type="NCBI Taxonomy" id="4556"/>
    <lineage>
        <taxon>Eukaryota</taxon>
        <taxon>Viridiplantae</taxon>
        <taxon>Streptophyta</taxon>
        <taxon>Embryophyta</taxon>
        <taxon>Tracheophyta</taxon>
        <taxon>Spermatophyta</taxon>
        <taxon>Magnoliopsida</taxon>
        <taxon>Liliopsida</taxon>
        <taxon>Poales</taxon>
        <taxon>Poaceae</taxon>
        <taxon>PACMAD clade</taxon>
        <taxon>Panicoideae</taxon>
        <taxon>Panicodae</taxon>
        <taxon>Paniceae</taxon>
        <taxon>Cenchrinae</taxon>
        <taxon>Setaria</taxon>
    </lineage>
</organism>
<dbReference type="AlphaFoldDB" id="A0A4U6THD4"/>
<name>A0A4U6THD4_SETVI</name>
<proteinExistence type="predicted"/>
<evidence type="ECO:0000313" key="3">
    <source>
        <dbReference type="Proteomes" id="UP000298652"/>
    </source>
</evidence>
<feature type="region of interest" description="Disordered" evidence="1">
    <location>
        <begin position="1"/>
        <end position="35"/>
    </location>
</feature>
<feature type="compositionally biased region" description="Basic residues" evidence="1">
    <location>
        <begin position="17"/>
        <end position="26"/>
    </location>
</feature>
<feature type="compositionally biased region" description="Polar residues" evidence="1">
    <location>
        <begin position="1"/>
        <end position="11"/>
    </location>
</feature>
<dbReference type="EMBL" id="CM016559">
    <property type="protein sequence ID" value="TKV99978.1"/>
    <property type="molecule type" value="Genomic_DNA"/>
</dbReference>
<evidence type="ECO:0000256" key="1">
    <source>
        <dbReference type="SAM" id="MobiDB-lite"/>
    </source>
</evidence>
<protein>
    <submittedName>
        <fullName evidence="2">Uncharacterized protein</fullName>
    </submittedName>
</protein>
<gene>
    <name evidence="2" type="ORF">SEVIR_8G079400v2</name>
</gene>
<dbReference type="Gramene" id="TKV99978">
    <property type="protein sequence ID" value="TKV99978"/>
    <property type="gene ID" value="SEVIR_8G079400v2"/>
</dbReference>
<accession>A0A4U6THD4</accession>
<evidence type="ECO:0000313" key="2">
    <source>
        <dbReference type="EMBL" id="TKV99978.1"/>
    </source>
</evidence>
<dbReference type="Proteomes" id="UP000298652">
    <property type="component" value="Chromosome 8"/>
</dbReference>
<keyword evidence="3" id="KW-1185">Reference proteome</keyword>
<feature type="region of interest" description="Disordered" evidence="1">
    <location>
        <begin position="68"/>
        <end position="100"/>
    </location>
</feature>
<sequence>MRSPTFQQNYPRCQRSGQRRRTHRRSPFPPATPLSGHIFSALEQAKGLGQPCTPSAFPALLLPDACCRSSRPPHRRHPSPAGSSPSTSTQGEDLKSHPHTPSLPEAYKSCAFAIDNFEVACLNNQQSVQSNSCLILNNRIVSLRLLDLNNLYNLIVVLC</sequence>